<evidence type="ECO:0000256" key="5">
    <source>
        <dbReference type="ARBA" id="ARBA00022989"/>
    </source>
</evidence>
<dbReference type="GO" id="GO:0016020">
    <property type="term" value="C:membrane"/>
    <property type="evidence" value="ECO:0007669"/>
    <property type="project" value="UniProtKB-SubCell"/>
</dbReference>
<keyword evidence="10" id="KW-0645">Protease</keyword>
<feature type="transmembrane region" description="Helical" evidence="8">
    <location>
        <begin position="256"/>
        <end position="274"/>
    </location>
</feature>
<evidence type="ECO:0000256" key="7">
    <source>
        <dbReference type="SAM" id="MobiDB-lite"/>
    </source>
</evidence>
<gene>
    <name evidence="10" type="ORF">JGU71_26925</name>
</gene>
<feature type="domain" description="Peptidase S54 rhomboid" evidence="9">
    <location>
        <begin position="136"/>
        <end position="265"/>
    </location>
</feature>
<keyword evidence="5 8" id="KW-1133">Transmembrane helix</keyword>
<keyword evidence="4" id="KW-0378">Hydrolase</keyword>
<comment type="similarity">
    <text evidence="2">Belongs to the peptidase S54 family.</text>
</comment>
<comment type="subcellular location">
    <subcellularLocation>
        <location evidence="1">Membrane</location>
        <topology evidence="1">Multi-pass membrane protein</topology>
    </subcellularLocation>
</comment>
<dbReference type="InterPro" id="IPR050925">
    <property type="entry name" value="Rhomboid_protease_S54"/>
</dbReference>
<accession>A0A934U715</accession>
<comment type="caution">
    <text evidence="10">The sequence shown here is derived from an EMBL/GenBank/DDBJ whole genome shotgun (WGS) entry which is preliminary data.</text>
</comment>
<feature type="transmembrane region" description="Helical" evidence="8">
    <location>
        <begin position="230"/>
        <end position="250"/>
    </location>
</feature>
<feature type="transmembrane region" description="Helical" evidence="8">
    <location>
        <begin position="138"/>
        <end position="165"/>
    </location>
</feature>
<feature type="transmembrane region" description="Helical" evidence="8">
    <location>
        <begin position="177"/>
        <end position="195"/>
    </location>
</feature>
<keyword evidence="6 8" id="KW-0472">Membrane</keyword>
<dbReference type="CDD" id="cd19756">
    <property type="entry name" value="Bbox2"/>
    <property type="match status" value="1"/>
</dbReference>
<evidence type="ECO:0000256" key="4">
    <source>
        <dbReference type="ARBA" id="ARBA00022801"/>
    </source>
</evidence>
<dbReference type="InterPro" id="IPR022764">
    <property type="entry name" value="Peptidase_S54_rhomboid_dom"/>
</dbReference>
<evidence type="ECO:0000256" key="6">
    <source>
        <dbReference type="ARBA" id="ARBA00023136"/>
    </source>
</evidence>
<feature type="region of interest" description="Disordered" evidence="7">
    <location>
        <begin position="1"/>
        <end position="21"/>
    </location>
</feature>
<keyword evidence="3 8" id="KW-0812">Transmembrane</keyword>
<feature type="transmembrane region" description="Helical" evidence="8">
    <location>
        <begin position="86"/>
        <end position="108"/>
    </location>
</feature>
<dbReference type="SUPFAM" id="SSF57845">
    <property type="entry name" value="B-box zinc-binding domain"/>
    <property type="match status" value="1"/>
</dbReference>
<dbReference type="GO" id="GO:0004252">
    <property type="term" value="F:serine-type endopeptidase activity"/>
    <property type="evidence" value="ECO:0007669"/>
    <property type="project" value="InterPro"/>
</dbReference>
<protein>
    <submittedName>
        <fullName evidence="10">Rhomboid family intramembrane serine protease</fullName>
    </submittedName>
</protein>
<sequence length="317" mass="32825">MNTPGGWGPPPPGGPGPGVPPHLPSQVCVRHPNRPTALACTRCDRPACPECLRPAAVGQHCVDCVRAGQRDVRPVRTIAGATTRGAFVPYATYLLIAASVIVFAITAAQSSDVMNNQSPSRLFADWALWPRGIAQGEFFRIIGSGFLHFGPIHLAVNMLALYIIGRDVEHILGRSRYVAVYVTALLGGAAGALALQDSLSVTAGASGAIYGLFGAQAIVLIRLRQSPGPIFVLIAINVIISVSIPGISLWGHMGGLAAGTAATAGLLFVPGWLGNTGGPTSSSARLIGWGSIAAVAVLALAVIALRTLQLRSEFGYS</sequence>
<evidence type="ECO:0000256" key="8">
    <source>
        <dbReference type="SAM" id="Phobius"/>
    </source>
</evidence>
<dbReference type="PANTHER" id="PTHR43731">
    <property type="entry name" value="RHOMBOID PROTEASE"/>
    <property type="match status" value="1"/>
</dbReference>
<feature type="transmembrane region" description="Helical" evidence="8">
    <location>
        <begin position="286"/>
        <end position="308"/>
    </location>
</feature>
<dbReference type="AlphaFoldDB" id="A0A934U715"/>
<evidence type="ECO:0000313" key="11">
    <source>
        <dbReference type="Proteomes" id="UP000655868"/>
    </source>
</evidence>
<dbReference type="RefSeq" id="WP_199708142.1">
    <property type="nucleotide sequence ID" value="NZ_JAEMNV010000012.1"/>
</dbReference>
<proteinExistence type="inferred from homology"/>
<evidence type="ECO:0000259" key="9">
    <source>
        <dbReference type="Pfam" id="PF01694"/>
    </source>
</evidence>
<evidence type="ECO:0000256" key="3">
    <source>
        <dbReference type="ARBA" id="ARBA00022692"/>
    </source>
</evidence>
<dbReference type="GO" id="GO:0006508">
    <property type="term" value="P:proteolysis"/>
    <property type="evidence" value="ECO:0007669"/>
    <property type="project" value="UniProtKB-KW"/>
</dbReference>
<reference evidence="10" key="1">
    <citation type="submission" date="2020-12" db="EMBL/GenBank/DDBJ databases">
        <title>Antrihabitans popcorni sp. nov. and Antrihabitans auranticaus sp. nov., isolated from a larva cave.</title>
        <authorList>
            <person name="Lee S.D."/>
            <person name="Kim I.S."/>
        </authorList>
    </citation>
    <scope>NUCLEOTIDE SEQUENCE</scope>
    <source>
        <strain evidence="10">YC3-6</strain>
    </source>
</reference>
<dbReference type="EMBL" id="JAEMNV010000012">
    <property type="protein sequence ID" value="MBJ8342528.1"/>
    <property type="molecule type" value="Genomic_DNA"/>
</dbReference>
<evidence type="ECO:0000256" key="1">
    <source>
        <dbReference type="ARBA" id="ARBA00004141"/>
    </source>
</evidence>
<dbReference type="PANTHER" id="PTHR43731:SF14">
    <property type="entry name" value="PRESENILIN-ASSOCIATED RHOMBOID-LIKE PROTEIN, MITOCHONDRIAL"/>
    <property type="match status" value="1"/>
</dbReference>
<keyword evidence="11" id="KW-1185">Reference proteome</keyword>
<dbReference type="SUPFAM" id="SSF144091">
    <property type="entry name" value="Rhomboid-like"/>
    <property type="match status" value="1"/>
</dbReference>
<evidence type="ECO:0000256" key="2">
    <source>
        <dbReference type="ARBA" id="ARBA00009045"/>
    </source>
</evidence>
<name>A0A934U715_9NOCA</name>
<organism evidence="10 11">
    <name type="scientific">Antrihabitans stalagmiti</name>
    <dbReference type="NCBI Taxonomy" id="2799499"/>
    <lineage>
        <taxon>Bacteria</taxon>
        <taxon>Bacillati</taxon>
        <taxon>Actinomycetota</taxon>
        <taxon>Actinomycetes</taxon>
        <taxon>Mycobacteriales</taxon>
        <taxon>Nocardiaceae</taxon>
        <taxon>Antrihabitans</taxon>
    </lineage>
</organism>
<dbReference type="Gene3D" id="1.20.1540.10">
    <property type="entry name" value="Rhomboid-like"/>
    <property type="match status" value="1"/>
</dbReference>
<dbReference type="Proteomes" id="UP000655868">
    <property type="component" value="Unassembled WGS sequence"/>
</dbReference>
<evidence type="ECO:0000313" key="10">
    <source>
        <dbReference type="EMBL" id="MBJ8342528.1"/>
    </source>
</evidence>
<feature type="compositionally biased region" description="Pro residues" evidence="7">
    <location>
        <begin position="7"/>
        <end position="21"/>
    </location>
</feature>
<dbReference type="InterPro" id="IPR035952">
    <property type="entry name" value="Rhomboid-like_sf"/>
</dbReference>
<dbReference type="Pfam" id="PF01694">
    <property type="entry name" value="Rhomboid"/>
    <property type="match status" value="1"/>
</dbReference>
<feature type="transmembrane region" description="Helical" evidence="8">
    <location>
        <begin position="201"/>
        <end position="223"/>
    </location>
</feature>